<keyword evidence="1" id="KW-0472">Membrane</keyword>
<gene>
    <name evidence="2" type="ORF">AVDCRST_MAG89-1834</name>
</gene>
<accession>A0A6J4L607</accession>
<keyword evidence="1" id="KW-0812">Transmembrane</keyword>
<evidence type="ECO:0000256" key="1">
    <source>
        <dbReference type="SAM" id="Phobius"/>
    </source>
</evidence>
<feature type="transmembrane region" description="Helical" evidence="1">
    <location>
        <begin position="144"/>
        <end position="166"/>
    </location>
</feature>
<feature type="transmembrane region" description="Helical" evidence="1">
    <location>
        <begin position="173"/>
        <end position="195"/>
    </location>
</feature>
<dbReference type="AlphaFoldDB" id="A0A6J4L607"/>
<organism evidence="2">
    <name type="scientific">uncultured Gemmatimonadota bacterium</name>
    <dbReference type="NCBI Taxonomy" id="203437"/>
    <lineage>
        <taxon>Bacteria</taxon>
        <taxon>Pseudomonadati</taxon>
        <taxon>Gemmatimonadota</taxon>
        <taxon>environmental samples</taxon>
    </lineage>
</organism>
<keyword evidence="1" id="KW-1133">Transmembrane helix</keyword>
<proteinExistence type="predicted"/>
<name>A0A6J4L607_9BACT</name>
<feature type="transmembrane region" description="Helical" evidence="1">
    <location>
        <begin position="6"/>
        <end position="25"/>
    </location>
</feature>
<feature type="transmembrane region" description="Helical" evidence="1">
    <location>
        <begin position="207"/>
        <end position="227"/>
    </location>
</feature>
<sequence length="229" mass="25038">MVTYTLQWLIALVTVAFATLALRIARPAATPDLFYRSAWKLVGVTYSVDAASQLVQYSWGGMALRGGMGSAWMTSYLRWAPALNHSRTFLALCLAIALVVLAVKAAPPARWFWRVYLTAIAAALALSVAAGADEGPLVESTHFIRVALWDTAELVVVLGALFVLLVTDRVDRYLWAALATNGFSVALSVIWMAALSRMRDPNVWSPSPWQVAAYRLVLALVMLALVARR</sequence>
<dbReference type="EMBL" id="CADCTV010000390">
    <property type="protein sequence ID" value="CAA9324816.1"/>
    <property type="molecule type" value="Genomic_DNA"/>
</dbReference>
<protein>
    <submittedName>
        <fullName evidence="2">Uncharacterized protein</fullName>
    </submittedName>
</protein>
<feature type="transmembrane region" description="Helical" evidence="1">
    <location>
        <begin position="79"/>
        <end position="103"/>
    </location>
</feature>
<reference evidence="2" key="1">
    <citation type="submission" date="2020-02" db="EMBL/GenBank/DDBJ databases">
        <authorList>
            <person name="Meier V. D."/>
        </authorList>
    </citation>
    <scope>NUCLEOTIDE SEQUENCE</scope>
    <source>
        <strain evidence="2">AVDCRST_MAG89</strain>
    </source>
</reference>
<feature type="non-terminal residue" evidence="2">
    <location>
        <position position="229"/>
    </location>
</feature>
<feature type="transmembrane region" description="Helical" evidence="1">
    <location>
        <begin position="115"/>
        <end position="132"/>
    </location>
</feature>
<evidence type="ECO:0000313" key="2">
    <source>
        <dbReference type="EMBL" id="CAA9324816.1"/>
    </source>
</evidence>